<organism evidence="3 4">
    <name type="scientific">Setaria viridis</name>
    <name type="common">Green bristlegrass</name>
    <name type="synonym">Setaria italica subsp. viridis</name>
    <dbReference type="NCBI Taxonomy" id="4556"/>
    <lineage>
        <taxon>Eukaryota</taxon>
        <taxon>Viridiplantae</taxon>
        <taxon>Streptophyta</taxon>
        <taxon>Embryophyta</taxon>
        <taxon>Tracheophyta</taxon>
        <taxon>Spermatophyta</taxon>
        <taxon>Magnoliopsida</taxon>
        <taxon>Liliopsida</taxon>
        <taxon>Poales</taxon>
        <taxon>Poaceae</taxon>
        <taxon>PACMAD clade</taxon>
        <taxon>Panicoideae</taxon>
        <taxon>Panicodae</taxon>
        <taxon>Paniceae</taxon>
        <taxon>Cenchrinae</taxon>
        <taxon>Setaria</taxon>
    </lineage>
</organism>
<dbReference type="Gramene" id="TKV99949">
    <property type="protein sequence ID" value="TKV99949"/>
    <property type="gene ID" value="SEVIR_8G077600v2"/>
</dbReference>
<dbReference type="SUPFAM" id="SSF47699">
    <property type="entry name" value="Bifunctional inhibitor/lipid-transfer protein/seed storage 2S albumin"/>
    <property type="match status" value="1"/>
</dbReference>
<dbReference type="EMBL" id="CM016559">
    <property type="protein sequence ID" value="TKV99947.1"/>
    <property type="molecule type" value="Genomic_DNA"/>
</dbReference>
<accession>A0A4U6THA3</accession>
<dbReference type="InterPro" id="IPR036312">
    <property type="entry name" value="Bifun_inhib/LTP/seed_sf"/>
</dbReference>
<feature type="signal peptide" evidence="1">
    <location>
        <begin position="1"/>
        <end position="18"/>
    </location>
</feature>
<dbReference type="Pfam" id="PF14368">
    <property type="entry name" value="LTP_2"/>
    <property type="match status" value="1"/>
</dbReference>
<evidence type="ECO:0000313" key="4">
    <source>
        <dbReference type="Proteomes" id="UP000298652"/>
    </source>
</evidence>
<evidence type="ECO:0000256" key="1">
    <source>
        <dbReference type="SAM" id="SignalP"/>
    </source>
</evidence>
<dbReference type="PANTHER" id="PTHR33286:SF53">
    <property type="entry name" value="BIFUNCTIONAL INHIBITOR_PLANT LIPID TRANSFER PROTEIN_SEED STORAGE HELICAL DOMAIN-CONTAINING PROTEIN"/>
    <property type="match status" value="1"/>
</dbReference>
<sequence length="114" mass="12831">MLPAKLAFLLLLVCAVISLDPVATDGPCTEEQKANIVLHCRQYIKKKGPVLAPSYLDECCVAVRAVPDRDMKCIVRLLSNKQKKKYDDDKILRFHDLCDLDNEPPPAHQVMLSK</sequence>
<evidence type="ECO:0000259" key="2">
    <source>
        <dbReference type="Pfam" id="PF14368"/>
    </source>
</evidence>
<dbReference type="Gramene" id="TKV99947">
    <property type="protein sequence ID" value="TKV99947"/>
    <property type="gene ID" value="SEVIR_8G077600v2"/>
</dbReference>
<dbReference type="Gramene" id="TKV99948">
    <property type="protein sequence ID" value="TKV99948"/>
    <property type="gene ID" value="SEVIR_8G077600v2"/>
</dbReference>
<dbReference type="Proteomes" id="UP000298652">
    <property type="component" value="Chromosome 8"/>
</dbReference>
<dbReference type="AlphaFoldDB" id="A0A4U6THA3"/>
<dbReference type="Gramene" id="TKV99950">
    <property type="protein sequence ID" value="TKV99950"/>
    <property type="gene ID" value="SEVIR_8G077600v2"/>
</dbReference>
<gene>
    <name evidence="3" type="ORF">SEVIR_8G077600v2</name>
</gene>
<feature type="chain" id="PRO_5033835740" description="Bifunctional inhibitor/plant lipid transfer protein/seed storage helical domain-containing protein" evidence="1">
    <location>
        <begin position="19"/>
        <end position="114"/>
    </location>
</feature>
<dbReference type="EMBL" id="CM016559">
    <property type="protein sequence ID" value="TKV99950.1"/>
    <property type="molecule type" value="Genomic_DNA"/>
</dbReference>
<dbReference type="InterPro" id="IPR016140">
    <property type="entry name" value="Bifunc_inhib/LTP/seed_store"/>
</dbReference>
<protein>
    <recommendedName>
        <fullName evidence="2">Bifunctional inhibitor/plant lipid transfer protein/seed storage helical domain-containing protein</fullName>
    </recommendedName>
</protein>
<proteinExistence type="predicted"/>
<keyword evidence="4" id="KW-1185">Reference proteome</keyword>
<dbReference type="OMA" id="NSPCCEV"/>
<feature type="domain" description="Bifunctional inhibitor/plant lipid transfer protein/seed storage helical" evidence="2">
    <location>
        <begin position="13"/>
        <end position="104"/>
    </location>
</feature>
<keyword evidence="1" id="KW-0732">Signal</keyword>
<name>A0A4U6THA3_SETVI</name>
<reference evidence="3 4" key="1">
    <citation type="submission" date="2019-03" db="EMBL/GenBank/DDBJ databases">
        <title>WGS assembly of Setaria viridis.</title>
        <authorList>
            <person name="Huang P."/>
            <person name="Jenkins J."/>
            <person name="Grimwood J."/>
            <person name="Barry K."/>
            <person name="Healey A."/>
            <person name="Mamidi S."/>
            <person name="Sreedasyam A."/>
            <person name="Shu S."/>
            <person name="Feldman M."/>
            <person name="Wu J."/>
            <person name="Yu Y."/>
            <person name="Chen C."/>
            <person name="Johnson J."/>
            <person name="Rokhsar D."/>
            <person name="Baxter I."/>
            <person name="Schmutz J."/>
            <person name="Brutnell T."/>
            <person name="Kellogg E."/>
        </authorList>
    </citation>
    <scope>NUCLEOTIDE SEQUENCE [LARGE SCALE GENOMIC DNA]</scope>
    <source>
        <strain evidence="4">cv. A10</strain>
    </source>
</reference>
<evidence type="ECO:0000313" key="3">
    <source>
        <dbReference type="EMBL" id="TKV99948.1"/>
    </source>
</evidence>
<dbReference type="PANTHER" id="PTHR33286">
    <property type="entry name" value="BIFUNCTIONAL INHIBITOR/LIPID-TRANSFER PROTEIN/SEED STORAGE 2S ALBUMIN SUPERFAMILY PROTEIN"/>
    <property type="match status" value="1"/>
</dbReference>
<dbReference type="EMBL" id="CM016559">
    <property type="protein sequence ID" value="TKV99948.1"/>
    <property type="molecule type" value="Genomic_DNA"/>
</dbReference>
<dbReference type="EMBL" id="CM016559">
    <property type="protein sequence ID" value="TKV99949.1"/>
    <property type="molecule type" value="Genomic_DNA"/>
</dbReference>